<evidence type="ECO:0000313" key="4">
    <source>
        <dbReference type="Proteomes" id="UP000319817"/>
    </source>
</evidence>
<proteinExistence type="predicted"/>
<keyword evidence="4" id="KW-1185">Reference proteome</keyword>
<dbReference type="AlphaFoldDB" id="A0A517P1C4"/>
<dbReference type="RefSeq" id="WP_145420938.1">
    <property type="nucleotide sequence ID" value="NZ_CP036526.1"/>
</dbReference>
<name>A0A517P1C4_9BACT</name>
<evidence type="ECO:0000256" key="2">
    <source>
        <dbReference type="SAM" id="SignalP"/>
    </source>
</evidence>
<feature type="signal peptide" evidence="2">
    <location>
        <begin position="1"/>
        <end position="26"/>
    </location>
</feature>
<keyword evidence="2" id="KW-0732">Signal</keyword>
<gene>
    <name evidence="3" type="ORF">K239x_51700</name>
</gene>
<feature type="compositionally biased region" description="Basic and acidic residues" evidence="1">
    <location>
        <begin position="49"/>
        <end position="64"/>
    </location>
</feature>
<evidence type="ECO:0000313" key="3">
    <source>
        <dbReference type="EMBL" id="QDT13153.1"/>
    </source>
</evidence>
<dbReference type="EMBL" id="CP036526">
    <property type="protein sequence ID" value="QDT13153.1"/>
    <property type="molecule type" value="Genomic_DNA"/>
</dbReference>
<feature type="region of interest" description="Disordered" evidence="1">
    <location>
        <begin position="31"/>
        <end position="69"/>
    </location>
</feature>
<feature type="compositionally biased region" description="Acidic residues" evidence="1">
    <location>
        <begin position="39"/>
        <end position="48"/>
    </location>
</feature>
<sequence precursor="true">MTRYFICFAALLSLSLTLSPLSPSFAQDTISDSAQADAPEAEAAVDSDDAAKELDDAESDKKEPGFGGDLSELAAELPEFVTIKVRRDSKVVGKDGSVENQTFYERQTVKPEADDLTAEQRLGVFVAVLEGQIQETMVQLKSTKDDGEKTKLMGTLKQQFQDRYEFDTAYHDFKASEVESNATELRGAVDARKKAAAGWVEAMVTLVKTQVDGIETMDTNVLTQSQEPSIGSPSDAGTSL</sequence>
<evidence type="ECO:0000256" key="1">
    <source>
        <dbReference type="SAM" id="MobiDB-lite"/>
    </source>
</evidence>
<dbReference type="Proteomes" id="UP000319817">
    <property type="component" value="Chromosome"/>
</dbReference>
<protein>
    <submittedName>
        <fullName evidence="3">Uncharacterized protein</fullName>
    </submittedName>
</protein>
<feature type="chain" id="PRO_5022098665" evidence="2">
    <location>
        <begin position="27"/>
        <end position="240"/>
    </location>
</feature>
<organism evidence="3 4">
    <name type="scientific">Stieleria marina</name>
    <dbReference type="NCBI Taxonomy" id="1930275"/>
    <lineage>
        <taxon>Bacteria</taxon>
        <taxon>Pseudomonadati</taxon>
        <taxon>Planctomycetota</taxon>
        <taxon>Planctomycetia</taxon>
        <taxon>Pirellulales</taxon>
        <taxon>Pirellulaceae</taxon>
        <taxon>Stieleria</taxon>
    </lineage>
</organism>
<accession>A0A517P1C4</accession>
<reference evidence="3 4" key="1">
    <citation type="submission" date="2019-02" db="EMBL/GenBank/DDBJ databases">
        <title>Deep-cultivation of Planctomycetes and their phenomic and genomic characterization uncovers novel biology.</title>
        <authorList>
            <person name="Wiegand S."/>
            <person name="Jogler M."/>
            <person name="Boedeker C."/>
            <person name="Pinto D."/>
            <person name="Vollmers J."/>
            <person name="Rivas-Marin E."/>
            <person name="Kohn T."/>
            <person name="Peeters S.H."/>
            <person name="Heuer A."/>
            <person name="Rast P."/>
            <person name="Oberbeckmann S."/>
            <person name="Bunk B."/>
            <person name="Jeske O."/>
            <person name="Meyerdierks A."/>
            <person name="Storesund J.E."/>
            <person name="Kallscheuer N."/>
            <person name="Luecker S."/>
            <person name="Lage O.M."/>
            <person name="Pohl T."/>
            <person name="Merkel B.J."/>
            <person name="Hornburger P."/>
            <person name="Mueller R.-W."/>
            <person name="Bruemmer F."/>
            <person name="Labrenz M."/>
            <person name="Spormann A.M."/>
            <person name="Op den Camp H."/>
            <person name="Overmann J."/>
            <person name="Amann R."/>
            <person name="Jetten M.S.M."/>
            <person name="Mascher T."/>
            <person name="Medema M.H."/>
            <person name="Devos D.P."/>
            <person name="Kaster A.-K."/>
            <person name="Ovreas L."/>
            <person name="Rohde M."/>
            <person name="Galperin M.Y."/>
            <person name="Jogler C."/>
        </authorList>
    </citation>
    <scope>NUCLEOTIDE SEQUENCE [LARGE SCALE GENOMIC DNA]</scope>
    <source>
        <strain evidence="3 4">K23_9</strain>
    </source>
</reference>